<evidence type="ECO:0000313" key="10">
    <source>
        <dbReference type="Proteomes" id="UP001141806"/>
    </source>
</evidence>
<reference evidence="9" key="1">
    <citation type="journal article" date="2023" name="Plant J.">
        <title>The genome of the king protea, Protea cynaroides.</title>
        <authorList>
            <person name="Chang J."/>
            <person name="Duong T.A."/>
            <person name="Schoeman C."/>
            <person name="Ma X."/>
            <person name="Roodt D."/>
            <person name="Barker N."/>
            <person name="Li Z."/>
            <person name="Van de Peer Y."/>
            <person name="Mizrachi E."/>
        </authorList>
    </citation>
    <scope>NUCLEOTIDE SEQUENCE</scope>
    <source>
        <tissue evidence="9">Young leaves</tissue>
    </source>
</reference>
<comment type="subcellular location">
    <subcellularLocation>
        <location evidence="1">Membrane</location>
        <topology evidence="1">Multi-pass membrane protein</topology>
    </subcellularLocation>
</comment>
<dbReference type="Pfam" id="PF13962">
    <property type="entry name" value="PGG"/>
    <property type="match status" value="1"/>
</dbReference>
<evidence type="ECO:0000259" key="8">
    <source>
        <dbReference type="Pfam" id="PF13962"/>
    </source>
</evidence>
<evidence type="ECO:0000256" key="3">
    <source>
        <dbReference type="ARBA" id="ARBA00022737"/>
    </source>
</evidence>
<dbReference type="GO" id="GO:0005886">
    <property type="term" value="C:plasma membrane"/>
    <property type="evidence" value="ECO:0007669"/>
    <property type="project" value="TreeGrafter"/>
</dbReference>
<keyword evidence="2 7" id="KW-0812">Transmembrane</keyword>
<evidence type="ECO:0000256" key="2">
    <source>
        <dbReference type="ARBA" id="ARBA00022692"/>
    </source>
</evidence>
<feature type="transmembrane region" description="Helical" evidence="7">
    <location>
        <begin position="114"/>
        <end position="132"/>
    </location>
</feature>
<dbReference type="InterPro" id="IPR026961">
    <property type="entry name" value="PGG_dom"/>
</dbReference>
<name>A0A9Q0JVL0_9MAGN</name>
<keyword evidence="4 7" id="KW-1133">Transmembrane helix</keyword>
<protein>
    <recommendedName>
        <fullName evidence="8">PGG domain-containing protein</fullName>
    </recommendedName>
</protein>
<evidence type="ECO:0000256" key="5">
    <source>
        <dbReference type="ARBA" id="ARBA00023043"/>
    </source>
</evidence>
<accession>A0A9Q0JVL0</accession>
<evidence type="ECO:0000256" key="6">
    <source>
        <dbReference type="ARBA" id="ARBA00023136"/>
    </source>
</evidence>
<feature type="domain" description="PGG" evidence="8">
    <location>
        <begin position="23"/>
        <end position="132"/>
    </location>
</feature>
<dbReference type="OrthoDB" id="1938981at2759"/>
<keyword evidence="10" id="KW-1185">Reference proteome</keyword>
<keyword evidence="5" id="KW-0040">ANK repeat</keyword>
<evidence type="ECO:0000256" key="1">
    <source>
        <dbReference type="ARBA" id="ARBA00004141"/>
    </source>
</evidence>
<dbReference type="AlphaFoldDB" id="A0A9Q0JVL0"/>
<dbReference type="Proteomes" id="UP001141806">
    <property type="component" value="Unassembled WGS sequence"/>
</dbReference>
<keyword evidence="3" id="KW-0677">Repeat</keyword>
<dbReference type="PANTHER" id="PTHR24186:SF50">
    <property type="entry name" value="ANKYRIN REPEAT-CONTAINING PROTEIN ITN1-LIKE ISOFORM X1"/>
    <property type="match status" value="1"/>
</dbReference>
<dbReference type="PANTHER" id="PTHR24186">
    <property type="entry name" value="PROTEIN PHOSPHATASE 1 REGULATORY SUBUNIT"/>
    <property type="match status" value="1"/>
</dbReference>
<gene>
    <name evidence="9" type="ORF">NE237_028902</name>
</gene>
<organism evidence="9 10">
    <name type="scientific">Protea cynaroides</name>
    <dbReference type="NCBI Taxonomy" id="273540"/>
    <lineage>
        <taxon>Eukaryota</taxon>
        <taxon>Viridiplantae</taxon>
        <taxon>Streptophyta</taxon>
        <taxon>Embryophyta</taxon>
        <taxon>Tracheophyta</taxon>
        <taxon>Spermatophyta</taxon>
        <taxon>Magnoliopsida</taxon>
        <taxon>Proteales</taxon>
        <taxon>Proteaceae</taxon>
        <taxon>Protea</taxon>
    </lineage>
</organism>
<evidence type="ECO:0000256" key="7">
    <source>
        <dbReference type="SAM" id="Phobius"/>
    </source>
</evidence>
<keyword evidence="6 7" id="KW-0472">Membrane</keyword>
<proteinExistence type="predicted"/>
<feature type="transmembrane region" description="Helical" evidence="7">
    <location>
        <begin position="66"/>
        <end position="93"/>
    </location>
</feature>
<evidence type="ECO:0000256" key="4">
    <source>
        <dbReference type="ARBA" id="ARBA00022989"/>
    </source>
</evidence>
<feature type="transmembrane region" description="Helical" evidence="7">
    <location>
        <begin position="27"/>
        <end position="46"/>
    </location>
</feature>
<evidence type="ECO:0000313" key="9">
    <source>
        <dbReference type="EMBL" id="KAJ4952070.1"/>
    </source>
</evidence>
<feature type="transmembrane region" description="Helical" evidence="7">
    <location>
        <begin position="138"/>
        <end position="157"/>
    </location>
</feature>
<dbReference type="EMBL" id="JAMYWD010000012">
    <property type="protein sequence ID" value="KAJ4952070.1"/>
    <property type="molecule type" value="Genomic_DNA"/>
</dbReference>
<comment type="caution">
    <text evidence="9">The sequence shown here is derived from an EMBL/GenBank/DDBJ whole genome shotgun (WGS) entry which is preliminary data.</text>
</comment>
<sequence length="179" mass="19715">MQVAGGVEQKKEESCRDKSEKGNLREIELLVATLIATVTFAAGFTMPGGYNNDGPDEGLVTLNSKAAFQIFLVANTGAMAPSTAAIFTHLNAVMTIFDRSKANWIDRSFNKANFFTAIAIIGMVVHFAYSLIYVIRYYVAASAAPYVVVVVAQKTVILRIRQGRRRSPSLRKVLHHQFN</sequence>